<evidence type="ECO:0000313" key="1">
    <source>
        <dbReference type="EMBL" id="CAB4573940.1"/>
    </source>
</evidence>
<name>A0A6J6EBN4_9ZZZZ</name>
<reference evidence="1" key="1">
    <citation type="submission" date="2020-05" db="EMBL/GenBank/DDBJ databases">
        <authorList>
            <person name="Chiriac C."/>
            <person name="Salcher M."/>
            <person name="Ghai R."/>
            <person name="Kavagutti S V."/>
        </authorList>
    </citation>
    <scope>NUCLEOTIDE SEQUENCE</scope>
</reference>
<dbReference type="GO" id="GO:0016853">
    <property type="term" value="F:isomerase activity"/>
    <property type="evidence" value="ECO:0007669"/>
    <property type="project" value="InterPro"/>
</dbReference>
<dbReference type="EMBL" id="CAEZTT010000037">
    <property type="protein sequence ID" value="CAB4573940.1"/>
    <property type="molecule type" value="Genomic_DNA"/>
</dbReference>
<dbReference type="GO" id="GO:0005975">
    <property type="term" value="P:carbohydrate metabolic process"/>
    <property type="evidence" value="ECO:0007669"/>
    <property type="project" value="InterPro"/>
</dbReference>
<protein>
    <submittedName>
        <fullName evidence="1">Unannotated protein</fullName>
    </submittedName>
</protein>
<accession>A0A6J6EBN4</accession>
<sequence>MITLSSDRAILVIDPADGGRIASMVIDGYELLRDEKFNAEQSIFGYGSFPMAPYAGRIRHGKFEFDGNNYQLENLADPPNALHGTAVYQSWNIDKQSYTACQISTDIAEGWPFRGNLSQSFKLENDTIIMTISLTAIDRMPSWVGFHPWFRKEINSEEIQLTADFSQMYVRDNEKVATKTIAPPKPLPWDDCFIGTEPKIKLRWGNLLELELFSNFPYWVIYSAPTDALCIEPQSAPPNAIELEKHQILDPGESVTLEFKICF</sequence>
<dbReference type="InterPro" id="IPR014718">
    <property type="entry name" value="GH-type_carb-bd"/>
</dbReference>
<dbReference type="Gene3D" id="2.70.98.10">
    <property type="match status" value="1"/>
</dbReference>
<dbReference type="InterPro" id="IPR011013">
    <property type="entry name" value="Gal_mutarotase_sf_dom"/>
</dbReference>
<dbReference type="Pfam" id="PF01263">
    <property type="entry name" value="Aldose_epim"/>
    <property type="match status" value="1"/>
</dbReference>
<gene>
    <name evidence="1" type="ORF">UFOPK1726_00459</name>
</gene>
<dbReference type="GO" id="GO:0030246">
    <property type="term" value="F:carbohydrate binding"/>
    <property type="evidence" value="ECO:0007669"/>
    <property type="project" value="InterPro"/>
</dbReference>
<dbReference type="AlphaFoldDB" id="A0A6J6EBN4"/>
<dbReference type="SUPFAM" id="SSF74650">
    <property type="entry name" value="Galactose mutarotase-like"/>
    <property type="match status" value="1"/>
</dbReference>
<organism evidence="1">
    <name type="scientific">freshwater metagenome</name>
    <dbReference type="NCBI Taxonomy" id="449393"/>
    <lineage>
        <taxon>unclassified sequences</taxon>
        <taxon>metagenomes</taxon>
        <taxon>ecological metagenomes</taxon>
    </lineage>
</organism>
<dbReference type="InterPro" id="IPR008183">
    <property type="entry name" value="Aldose_1/G6P_1-epimerase"/>
</dbReference>
<proteinExistence type="predicted"/>